<sequence>MSQLPSLVLTYALFLSVGCSPAVDSAVNQTSFAPSQGSWYSELYDESWSALPDLSFETDAFIQDFSYAGYALGHQVPPVLVNVPILNVLDFGADPMGVRDSTEAIQAAINQAASLNRQAVVVYLPEGTYRILPKQPGASTLAIRKDGIVLRGAGIGRTFLFNDATVMRGQQIIRVTGTPDADWLREGNESVLITADLSGPTIEIPVEQTEPFEVGDAIILRVDPNQAWIEDHQEFGWLGYEQKLGSMLYYRKIVGIDRARNILTIDAPTRYTMKRSYSARVYPKPGMVKNVGLEGFSIGNREHPGRDGWENLDFAAPSGEYTQRLAESRDLPLDFAQEKKSAYDVHFSYVILMQNVENSWIRDVESFAHSQNELGTHFLSNGIRLKQSRAVSVLNCSMQKAQYGGGGGNGYMYRIDNSNDCFIANSLAAYSRHGFSISGMSSSGNVLYRCRDKETGRQTAGSGKTHGKGSDHHMWFSHSNLFDNCIAENSWFEARDRYYDRLSKPKHNSTSAHTVIWNTTGISNQFHPFVVWSMQARYGYVIGTQGAVVDVRTDGDYPAREEVSAPVDIVEGVGKGETLYPQSLYLHQLARRLAE</sequence>
<evidence type="ECO:0000313" key="3">
    <source>
        <dbReference type="EMBL" id="MDQ8192977.1"/>
    </source>
</evidence>
<dbReference type="GO" id="GO:0016787">
    <property type="term" value="F:hydrolase activity"/>
    <property type="evidence" value="ECO:0007669"/>
    <property type="project" value="UniProtKB-KW"/>
</dbReference>
<protein>
    <submittedName>
        <fullName evidence="3">Glycosyl hydrolase family 28-related protein</fullName>
    </submittedName>
</protein>
<dbReference type="RefSeq" id="WP_308983485.1">
    <property type="nucleotide sequence ID" value="NZ_JARXIC010000001.1"/>
</dbReference>
<keyword evidence="4" id="KW-1185">Reference proteome</keyword>
<keyword evidence="3" id="KW-0378">Hydrolase</keyword>
<feature type="chain" id="PRO_5047454143" evidence="1">
    <location>
        <begin position="23"/>
        <end position="595"/>
    </location>
</feature>
<proteinExistence type="predicted"/>
<dbReference type="EMBL" id="JARXIC010000001">
    <property type="protein sequence ID" value="MDQ8192977.1"/>
    <property type="molecule type" value="Genomic_DNA"/>
</dbReference>
<evidence type="ECO:0000259" key="2">
    <source>
        <dbReference type="Pfam" id="PF12708"/>
    </source>
</evidence>
<organism evidence="3 4">
    <name type="scientific">Thalassobacterium sedimentorum</name>
    <dbReference type="NCBI Taxonomy" id="3041258"/>
    <lineage>
        <taxon>Bacteria</taxon>
        <taxon>Pseudomonadati</taxon>
        <taxon>Verrucomicrobiota</taxon>
        <taxon>Opitutia</taxon>
        <taxon>Puniceicoccales</taxon>
        <taxon>Coraliomargaritaceae</taxon>
        <taxon>Thalassobacterium</taxon>
    </lineage>
</organism>
<dbReference type="Pfam" id="PF12708">
    <property type="entry name" value="Pect-lyase_RHGA_epim"/>
    <property type="match status" value="1"/>
</dbReference>
<feature type="signal peptide" evidence="1">
    <location>
        <begin position="1"/>
        <end position="22"/>
    </location>
</feature>
<gene>
    <name evidence="3" type="ORF">QEH59_00970</name>
</gene>
<comment type="caution">
    <text evidence="3">The sequence shown here is derived from an EMBL/GenBank/DDBJ whole genome shotgun (WGS) entry which is preliminary data.</text>
</comment>
<evidence type="ECO:0000256" key="1">
    <source>
        <dbReference type="SAM" id="SignalP"/>
    </source>
</evidence>
<evidence type="ECO:0000313" key="4">
    <source>
        <dbReference type="Proteomes" id="UP001243717"/>
    </source>
</evidence>
<dbReference type="InterPro" id="IPR011050">
    <property type="entry name" value="Pectin_lyase_fold/virulence"/>
</dbReference>
<accession>A0ABU1AE03</accession>
<dbReference type="InterPro" id="IPR012334">
    <property type="entry name" value="Pectin_lyas_fold"/>
</dbReference>
<dbReference type="SUPFAM" id="SSF51126">
    <property type="entry name" value="Pectin lyase-like"/>
    <property type="match status" value="1"/>
</dbReference>
<dbReference type="InterPro" id="IPR024535">
    <property type="entry name" value="RHGA/B-epi-like_pectate_lyase"/>
</dbReference>
<reference evidence="3 4" key="1">
    <citation type="submission" date="2023-04" db="EMBL/GenBank/DDBJ databases">
        <title>A novel bacteria isolated from coastal sediment.</title>
        <authorList>
            <person name="Liu X.-J."/>
            <person name="Du Z.-J."/>
        </authorList>
    </citation>
    <scope>NUCLEOTIDE SEQUENCE [LARGE SCALE GENOMIC DNA]</scope>
    <source>
        <strain evidence="3 4">SDUM461004</strain>
    </source>
</reference>
<dbReference type="Proteomes" id="UP001243717">
    <property type="component" value="Unassembled WGS sequence"/>
</dbReference>
<name>A0ABU1AE03_9BACT</name>
<feature type="domain" description="Rhamnogalacturonase A/B/Epimerase-like pectate lyase" evidence="2">
    <location>
        <begin position="86"/>
        <end position="174"/>
    </location>
</feature>
<dbReference type="Gene3D" id="2.160.20.10">
    <property type="entry name" value="Single-stranded right-handed beta-helix, Pectin lyase-like"/>
    <property type="match status" value="1"/>
</dbReference>
<keyword evidence="1" id="KW-0732">Signal</keyword>